<name>A0A328DXB2_9ASTE</name>
<dbReference type="PANTHER" id="PTHR45717:SF20">
    <property type="entry name" value="OS07G0598500 PROTEIN"/>
    <property type="match status" value="1"/>
</dbReference>
<evidence type="ECO:0000256" key="2">
    <source>
        <dbReference type="ARBA" id="ARBA00022737"/>
    </source>
</evidence>
<evidence type="ECO:0000256" key="3">
    <source>
        <dbReference type="PROSITE-ProRule" id="PRU00708"/>
    </source>
</evidence>
<reference evidence="4 5" key="1">
    <citation type="submission" date="2018-06" db="EMBL/GenBank/DDBJ databases">
        <title>The Genome of Cuscuta australis (Dodder) Provides Insight into the Evolution of Plant Parasitism.</title>
        <authorList>
            <person name="Liu H."/>
        </authorList>
    </citation>
    <scope>NUCLEOTIDE SEQUENCE [LARGE SCALE GENOMIC DNA]</scope>
    <source>
        <strain evidence="5">cv. Yunnan</strain>
        <tissue evidence="4">Vines</tissue>
    </source>
</reference>
<dbReference type="GO" id="GO:0005739">
    <property type="term" value="C:mitochondrion"/>
    <property type="evidence" value="ECO:0007669"/>
    <property type="project" value="TreeGrafter"/>
</dbReference>
<dbReference type="InterPro" id="IPR002885">
    <property type="entry name" value="PPR_rpt"/>
</dbReference>
<dbReference type="Pfam" id="PF01535">
    <property type="entry name" value="PPR"/>
    <property type="match status" value="3"/>
</dbReference>
<keyword evidence="5" id="KW-1185">Reference proteome</keyword>
<accession>A0A328DXB2</accession>
<keyword evidence="2" id="KW-0677">Repeat</keyword>
<dbReference type="NCBIfam" id="TIGR00756">
    <property type="entry name" value="PPR"/>
    <property type="match status" value="1"/>
</dbReference>
<dbReference type="PANTHER" id="PTHR45717">
    <property type="entry name" value="OS12G0527900 PROTEIN"/>
    <property type="match status" value="1"/>
</dbReference>
<dbReference type="GO" id="GO:0003729">
    <property type="term" value="F:mRNA binding"/>
    <property type="evidence" value="ECO:0007669"/>
    <property type="project" value="UniProtKB-ARBA"/>
</dbReference>
<dbReference type="Proteomes" id="UP000249390">
    <property type="component" value="Unassembled WGS sequence"/>
</dbReference>
<dbReference type="InterPro" id="IPR011990">
    <property type="entry name" value="TPR-like_helical_dom_sf"/>
</dbReference>
<feature type="repeat" description="PPR" evidence="3">
    <location>
        <begin position="84"/>
        <end position="118"/>
    </location>
</feature>
<evidence type="ECO:0000313" key="4">
    <source>
        <dbReference type="EMBL" id="RAL49039.1"/>
    </source>
</evidence>
<dbReference type="PROSITE" id="PS51375">
    <property type="entry name" value="PPR"/>
    <property type="match status" value="2"/>
</dbReference>
<proteinExistence type="inferred from homology"/>
<evidence type="ECO:0000256" key="1">
    <source>
        <dbReference type="ARBA" id="ARBA00007626"/>
    </source>
</evidence>
<dbReference type="EMBL" id="NQVE01000097">
    <property type="protein sequence ID" value="RAL49039.1"/>
    <property type="molecule type" value="Genomic_DNA"/>
</dbReference>
<organism evidence="4 5">
    <name type="scientific">Cuscuta australis</name>
    <dbReference type="NCBI Taxonomy" id="267555"/>
    <lineage>
        <taxon>Eukaryota</taxon>
        <taxon>Viridiplantae</taxon>
        <taxon>Streptophyta</taxon>
        <taxon>Embryophyta</taxon>
        <taxon>Tracheophyta</taxon>
        <taxon>Spermatophyta</taxon>
        <taxon>Magnoliopsida</taxon>
        <taxon>eudicotyledons</taxon>
        <taxon>Gunneridae</taxon>
        <taxon>Pentapetalae</taxon>
        <taxon>asterids</taxon>
        <taxon>lamiids</taxon>
        <taxon>Solanales</taxon>
        <taxon>Convolvulaceae</taxon>
        <taxon>Cuscuteae</taxon>
        <taxon>Cuscuta</taxon>
        <taxon>Cuscuta subgen. Grammica</taxon>
        <taxon>Cuscuta sect. Cleistogrammica</taxon>
    </lineage>
</organism>
<sequence>MQVFEWMGKKGIYEFSSRDHAVQINLICKVRGCSAAERYFRNLPEQARNDKTYGELLHCYVHEHRTGEALLHFQKMKELGFALSPRPFNEMMHVYAKSLQIEKVLGVFAELKKSKVSPDNESYRICISSFGLIYDLDGMERMLREMETQPHIVMDWCTYAVVAEFYEREFLVDKATDALEKAKMMLQKKKNSSHYLMNSDYENVIKSLVKLGELDEAMKFVKEWEVLGNWRSVNDISIPYTIVEEYLKKGSLQKAFNKIIEWTYKGRTGVDKLSRLLCNDYLKVDDLFQACCCFQRKSGWCTRSLKTAEGKTFLDLIPMNVKYTLRVPLLAHPENSTPQVNMDYENIIKSPVESGELNEARKMAIGWEASGNLTSLDDLNISKLIMDGYCERSLFMEAEAMAEAWTREEKCWVGGIWLILACHYQEHGKMVRGFECMRRFRDLTPSLKDKACVEIQMFLCMIEYSRRVTAAGFFRHGEEMFFNLYDVLCPP</sequence>
<dbReference type="AlphaFoldDB" id="A0A328DXB2"/>
<gene>
    <name evidence="4" type="ORF">DM860_001359</name>
</gene>
<comment type="similarity">
    <text evidence="1">Belongs to the PPR family. P subfamily.</text>
</comment>
<dbReference type="Gene3D" id="1.25.40.10">
    <property type="entry name" value="Tetratricopeptide repeat domain"/>
    <property type="match status" value="1"/>
</dbReference>
<comment type="caution">
    <text evidence="4">The sequence shown here is derived from an EMBL/GenBank/DDBJ whole genome shotgun (WGS) entry which is preliminary data.</text>
</comment>
<protein>
    <recommendedName>
        <fullName evidence="6">Pentacotripeptide-repeat region of PRORP domain-containing protein</fullName>
    </recommendedName>
</protein>
<feature type="repeat" description="PPR" evidence="3">
    <location>
        <begin position="49"/>
        <end position="83"/>
    </location>
</feature>
<evidence type="ECO:0008006" key="6">
    <source>
        <dbReference type="Google" id="ProtNLM"/>
    </source>
</evidence>
<evidence type="ECO:0000313" key="5">
    <source>
        <dbReference type="Proteomes" id="UP000249390"/>
    </source>
</evidence>